<comment type="caution">
    <text evidence="7">The sequence shown here is derived from an EMBL/GenBank/DDBJ whole genome shotgun (WGS) entry which is preliminary data.</text>
</comment>
<evidence type="ECO:0000313" key="7">
    <source>
        <dbReference type="EMBL" id="KTT25914.1"/>
    </source>
</evidence>
<dbReference type="GO" id="GO:0005886">
    <property type="term" value="C:plasma membrane"/>
    <property type="evidence" value="ECO:0007669"/>
    <property type="project" value="UniProtKB-SubCell"/>
</dbReference>
<protein>
    <submittedName>
        <fullName evidence="7">Lysine transporter LysE</fullName>
    </submittedName>
</protein>
<sequence>MTLHAWLAFVGASILILLIPGPTILLVIGDSLANRGRSALSTVAGVATGDTTAMAVSLAGAGALLSASATAFTVLKLVGGAYLIYLGLKSILGARKLRDGTADAELPVPPKSARRRFLSAWAVTALNPKSIVFFVAFVPQFMAADQTFLSQSLVLLPTFVCLATLNAAMYAFAARLLARRLTSAAAQRRFGYAGGAVMVGAGAVTLRMQSA</sequence>
<evidence type="ECO:0000256" key="3">
    <source>
        <dbReference type="ARBA" id="ARBA00022692"/>
    </source>
</evidence>
<dbReference type="Proteomes" id="UP000072741">
    <property type="component" value="Unassembled WGS sequence"/>
</dbReference>
<reference evidence="7 8" key="1">
    <citation type="journal article" date="2016" name="Front. Microbiol.">
        <title>Genomic Resource of Rice Seed Associated Bacteria.</title>
        <authorList>
            <person name="Midha S."/>
            <person name="Bansal K."/>
            <person name="Sharma S."/>
            <person name="Kumar N."/>
            <person name="Patil P.P."/>
            <person name="Chaudhry V."/>
            <person name="Patil P.B."/>
        </authorList>
    </citation>
    <scope>NUCLEOTIDE SEQUENCE [LARGE SCALE GENOMIC DNA]</scope>
    <source>
        <strain evidence="7 8">NS331</strain>
    </source>
</reference>
<evidence type="ECO:0000256" key="2">
    <source>
        <dbReference type="ARBA" id="ARBA00022475"/>
    </source>
</evidence>
<dbReference type="PIRSF" id="PIRSF006324">
    <property type="entry name" value="LeuE"/>
    <property type="match status" value="1"/>
</dbReference>
<dbReference type="AlphaFoldDB" id="A0A147H863"/>
<dbReference type="PANTHER" id="PTHR30086:SF20">
    <property type="entry name" value="ARGININE EXPORTER PROTEIN ARGO-RELATED"/>
    <property type="match status" value="1"/>
</dbReference>
<dbReference type="Pfam" id="PF01810">
    <property type="entry name" value="LysE"/>
    <property type="match status" value="1"/>
</dbReference>
<evidence type="ECO:0000313" key="8">
    <source>
        <dbReference type="Proteomes" id="UP000072741"/>
    </source>
</evidence>
<keyword evidence="5 6" id="KW-0472">Membrane</keyword>
<keyword evidence="4 6" id="KW-1133">Transmembrane helix</keyword>
<comment type="subcellular location">
    <subcellularLocation>
        <location evidence="1">Cell membrane</location>
        <topology evidence="1">Multi-pass membrane protein</topology>
    </subcellularLocation>
</comment>
<gene>
    <name evidence="7" type="ORF">NS331_04120</name>
</gene>
<evidence type="ECO:0000256" key="5">
    <source>
        <dbReference type="ARBA" id="ARBA00023136"/>
    </source>
</evidence>
<organism evidence="7 8">
    <name type="scientific">Pseudacidovorax intermedius</name>
    <dbReference type="NCBI Taxonomy" id="433924"/>
    <lineage>
        <taxon>Bacteria</taxon>
        <taxon>Pseudomonadati</taxon>
        <taxon>Pseudomonadota</taxon>
        <taxon>Betaproteobacteria</taxon>
        <taxon>Burkholderiales</taxon>
        <taxon>Comamonadaceae</taxon>
        <taxon>Pseudacidovorax</taxon>
    </lineage>
</organism>
<name>A0A147H863_9BURK</name>
<feature type="transmembrane region" description="Helical" evidence="6">
    <location>
        <begin position="120"/>
        <end position="142"/>
    </location>
</feature>
<feature type="transmembrane region" description="Helical" evidence="6">
    <location>
        <begin position="154"/>
        <end position="178"/>
    </location>
</feature>
<feature type="transmembrane region" description="Helical" evidence="6">
    <location>
        <begin position="190"/>
        <end position="208"/>
    </location>
</feature>
<dbReference type="PANTHER" id="PTHR30086">
    <property type="entry name" value="ARGININE EXPORTER PROTEIN ARGO"/>
    <property type="match status" value="1"/>
</dbReference>
<keyword evidence="8" id="KW-1185">Reference proteome</keyword>
<dbReference type="EMBL" id="LDSL01000030">
    <property type="protein sequence ID" value="KTT25914.1"/>
    <property type="molecule type" value="Genomic_DNA"/>
</dbReference>
<keyword evidence="3 6" id="KW-0812">Transmembrane</keyword>
<dbReference type="RefSeq" id="WP_058640738.1">
    <property type="nucleotide sequence ID" value="NZ_LDSL01000030.1"/>
</dbReference>
<accession>A0A147H863</accession>
<dbReference type="OrthoDB" id="9804822at2"/>
<evidence type="ECO:0000256" key="1">
    <source>
        <dbReference type="ARBA" id="ARBA00004651"/>
    </source>
</evidence>
<feature type="transmembrane region" description="Helical" evidence="6">
    <location>
        <begin position="6"/>
        <end position="28"/>
    </location>
</feature>
<evidence type="ECO:0000256" key="4">
    <source>
        <dbReference type="ARBA" id="ARBA00022989"/>
    </source>
</evidence>
<keyword evidence="2" id="KW-1003">Cell membrane</keyword>
<dbReference type="PATRIC" id="fig|433924.3.peg.2683"/>
<feature type="transmembrane region" description="Helical" evidence="6">
    <location>
        <begin position="69"/>
        <end position="88"/>
    </location>
</feature>
<evidence type="ECO:0000256" key="6">
    <source>
        <dbReference type="SAM" id="Phobius"/>
    </source>
</evidence>
<dbReference type="GO" id="GO:0015171">
    <property type="term" value="F:amino acid transmembrane transporter activity"/>
    <property type="evidence" value="ECO:0007669"/>
    <property type="project" value="TreeGrafter"/>
</dbReference>
<dbReference type="InterPro" id="IPR001123">
    <property type="entry name" value="LeuE-type"/>
</dbReference>
<proteinExistence type="predicted"/>